<organism evidence="2 3">
    <name type="scientific">Rhabdobacter roseus</name>
    <dbReference type="NCBI Taxonomy" id="1655419"/>
    <lineage>
        <taxon>Bacteria</taxon>
        <taxon>Pseudomonadati</taxon>
        <taxon>Bacteroidota</taxon>
        <taxon>Cytophagia</taxon>
        <taxon>Cytophagales</taxon>
        <taxon>Cytophagaceae</taxon>
        <taxon>Rhabdobacter</taxon>
    </lineage>
</organism>
<accession>A0A840TR54</accession>
<sequence>MSYLTTNLSLSEKYAHLSRFIEQRLTGKQWLWQLTLFCAVLSWCLAVPPYTVMQSSDAWTFIKMQSQDLLHPGDLGYYIRRENMVMRWMLPLMSFLTGHNLVLILIIQALLGCLFLYLCSREVFRQTHDKVLTAFFALGLSNLFVFSWFFVDTAGYGDSFAYFFLLLALFVRNPVLLFICLQCAFFTDERAIIAGGYVILWWITRRLVEQGESFSFSSVVKSTLALPTWIVLLAWGVYLVFRRYIMSTYFYGHSYSTMGSPVLFADAHRWGLGNSLWTSFEGTWLLLGAAGYVLYSTHRRWLLLLLLVGIGVLITTGILVHDIDRALGYGFPFLLISTLILSRSIPLPEFRKIIFVMAIICVIHPLCYTLGYNKVIWAEPLPVKAAMALDRMLGWGWFD</sequence>
<keyword evidence="3" id="KW-1185">Reference proteome</keyword>
<evidence type="ECO:0000313" key="2">
    <source>
        <dbReference type="EMBL" id="MBB5286806.1"/>
    </source>
</evidence>
<comment type="caution">
    <text evidence="2">The sequence shown here is derived from an EMBL/GenBank/DDBJ whole genome shotgun (WGS) entry which is preliminary data.</text>
</comment>
<dbReference type="Proteomes" id="UP000557307">
    <property type="component" value="Unassembled WGS sequence"/>
</dbReference>
<dbReference type="RefSeq" id="WP_184178382.1">
    <property type="nucleotide sequence ID" value="NZ_JACHGF010000011.1"/>
</dbReference>
<gene>
    <name evidence="2" type="ORF">HNQ92_004967</name>
</gene>
<feature type="transmembrane region" description="Helical" evidence="1">
    <location>
        <begin position="220"/>
        <end position="241"/>
    </location>
</feature>
<feature type="transmembrane region" description="Helical" evidence="1">
    <location>
        <begin position="30"/>
        <end position="50"/>
    </location>
</feature>
<evidence type="ECO:0000313" key="3">
    <source>
        <dbReference type="Proteomes" id="UP000557307"/>
    </source>
</evidence>
<protein>
    <submittedName>
        <fullName evidence="2">Uncharacterized protein</fullName>
    </submittedName>
</protein>
<feature type="transmembrane region" description="Helical" evidence="1">
    <location>
        <begin position="162"/>
        <end position="184"/>
    </location>
</feature>
<feature type="transmembrane region" description="Helical" evidence="1">
    <location>
        <begin position="302"/>
        <end position="320"/>
    </location>
</feature>
<feature type="transmembrane region" description="Helical" evidence="1">
    <location>
        <begin position="354"/>
        <end position="372"/>
    </location>
</feature>
<keyword evidence="1" id="KW-0812">Transmembrane</keyword>
<keyword evidence="1" id="KW-0472">Membrane</keyword>
<keyword evidence="1" id="KW-1133">Transmembrane helix</keyword>
<dbReference type="AlphaFoldDB" id="A0A840TR54"/>
<feature type="transmembrane region" description="Helical" evidence="1">
    <location>
        <begin position="131"/>
        <end position="150"/>
    </location>
</feature>
<evidence type="ECO:0000256" key="1">
    <source>
        <dbReference type="SAM" id="Phobius"/>
    </source>
</evidence>
<proteinExistence type="predicted"/>
<reference evidence="2 3" key="1">
    <citation type="submission" date="2020-08" db="EMBL/GenBank/DDBJ databases">
        <title>Genomic Encyclopedia of Type Strains, Phase IV (KMG-IV): sequencing the most valuable type-strain genomes for metagenomic binning, comparative biology and taxonomic classification.</title>
        <authorList>
            <person name="Goeker M."/>
        </authorList>
    </citation>
    <scope>NUCLEOTIDE SEQUENCE [LARGE SCALE GENOMIC DNA]</scope>
    <source>
        <strain evidence="2 3">DSM 105074</strain>
    </source>
</reference>
<feature type="transmembrane region" description="Helical" evidence="1">
    <location>
        <begin position="191"/>
        <end position="208"/>
    </location>
</feature>
<name>A0A840TR54_9BACT</name>
<feature type="transmembrane region" description="Helical" evidence="1">
    <location>
        <begin position="326"/>
        <end position="342"/>
    </location>
</feature>
<dbReference type="EMBL" id="JACHGF010000011">
    <property type="protein sequence ID" value="MBB5286806.1"/>
    <property type="molecule type" value="Genomic_DNA"/>
</dbReference>
<feature type="transmembrane region" description="Helical" evidence="1">
    <location>
        <begin position="92"/>
        <end position="119"/>
    </location>
</feature>